<accession>A0A835SAV8</accession>
<protein>
    <submittedName>
        <fullName evidence="1">Uncharacterized protein</fullName>
    </submittedName>
</protein>
<dbReference type="PANTHER" id="PTHR12393">
    <property type="entry name" value="SPHINGOMYELIN PHOSPHODIESTERASE RELATED"/>
    <property type="match status" value="1"/>
</dbReference>
<dbReference type="GO" id="GO:0046513">
    <property type="term" value="P:ceramide biosynthetic process"/>
    <property type="evidence" value="ECO:0007669"/>
    <property type="project" value="TreeGrafter"/>
</dbReference>
<sequence length="626" mass="66349">MLDPNFVASHFKLTCKDVAEALREKYHTMQLRGEPRVLESADDHHAPSLDAALARCGMVIEAEALVSAAAAGDLQACRRVFEAEGCNIRLDMVTTAAGLSGSPAVCEWLVEAMPHPYAWDVVLLPAAILAGHERVVEWALARSEDDHDCSNAWIGAAAKAGRLELMQRLAARYPIGWTAQFGNPAVLAQVAFGCTLAVLQQYYETWGTGLLEGIGQKQYLLLAAAGSPTPDWAEKCDWLWARWGTAAAAFATHNAELCRFLPSDLEIAGVIQHTDGSQRLQLLASRGLGSYLERNTPGAAGAIGSTAAVEFCLDQLPVLLRQRVAAPVVAAGGEGPAAAGAGGLLPAEDPAAQQQQQMNEYMDLIVLDAAKRGHVPVLRLLRRRGFVFRTCHLRAALGHLVWDHYHQASVLASLRCLLLEDPAGLAQDSVAAAAYRTAYGSSLLFDAAVAGADLPLLRVLNEQLGAPIDLVAVARGGSEEALSWAVAALEAAGQAPGPLSCSDVAKVLSSGNWAAADWLVRHGLAPPKQELLSHILMGAPGFIRIPDLQWVVGVHGGQDRAQAQVQWTAELHAALMQLRSPGNKKLHYDSPTRIRWLVELVEAVAAELAAAAAGGAPAGAGRSATS</sequence>
<reference evidence="1" key="1">
    <citation type="journal article" date="2020" name="bioRxiv">
        <title>Comparative genomics of Chlamydomonas.</title>
        <authorList>
            <person name="Craig R.J."/>
            <person name="Hasan A.R."/>
            <person name="Ness R.W."/>
            <person name="Keightley P.D."/>
        </authorList>
    </citation>
    <scope>NUCLEOTIDE SEQUENCE</scope>
    <source>
        <strain evidence="1">SAG 7.73</strain>
    </source>
</reference>
<name>A0A835SAV8_CHLIN</name>
<dbReference type="GO" id="GO:0005783">
    <property type="term" value="C:endoplasmic reticulum"/>
    <property type="evidence" value="ECO:0007669"/>
    <property type="project" value="TreeGrafter"/>
</dbReference>
<evidence type="ECO:0000313" key="2">
    <source>
        <dbReference type="Proteomes" id="UP000650467"/>
    </source>
</evidence>
<dbReference type="GO" id="GO:0071944">
    <property type="term" value="C:cell periphery"/>
    <property type="evidence" value="ECO:0007669"/>
    <property type="project" value="TreeGrafter"/>
</dbReference>
<dbReference type="AlphaFoldDB" id="A0A835SAV8"/>
<dbReference type="Proteomes" id="UP000650467">
    <property type="component" value="Unassembled WGS sequence"/>
</dbReference>
<evidence type="ECO:0000313" key="1">
    <source>
        <dbReference type="EMBL" id="KAG2423564.1"/>
    </source>
</evidence>
<dbReference type="GO" id="GO:0030149">
    <property type="term" value="P:sphingolipid catabolic process"/>
    <property type="evidence" value="ECO:0007669"/>
    <property type="project" value="TreeGrafter"/>
</dbReference>
<dbReference type="EMBL" id="JAEHOC010000077">
    <property type="protein sequence ID" value="KAG2423564.1"/>
    <property type="molecule type" value="Genomic_DNA"/>
</dbReference>
<keyword evidence="2" id="KW-1185">Reference proteome</keyword>
<dbReference type="GO" id="GO:0016020">
    <property type="term" value="C:membrane"/>
    <property type="evidence" value="ECO:0007669"/>
    <property type="project" value="TreeGrafter"/>
</dbReference>
<dbReference type="SUPFAM" id="SSF140860">
    <property type="entry name" value="Pseudo ankyrin repeat-like"/>
    <property type="match status" value="1"/>
</dbReference>
<dbReference type="GO" id="GO:0004620">
    <property type="term" value="F:phospholipase activity"/>
    <property type="evidence" value="ECO:0007669"/>
    <property type="project" value="TreeGrafter"/>
</dbReference>
<proteinExistence type="predicted"/>
<dbReference type="PANTHER" id="PTHR12393:SF6">
    <property type="entry name" value="SPHINGOMYELIN PHOSPHODIESTERASE 2"/>
    <property type="match status" value="1"/>
</dbReference>
<organism evidence="1 2">
    <name type="scientific">Chlamydomonas incerta</name>
    <dbReference type="NCBI Taxonomy" id="51695"/>
    <lineage>
        <taxon>Eukaryota</taxon>
        <taxon>Viridiplantae</taxon>
        <taxon>Chlorophyta</taxon>
        <taxon>core chlorophytes</taxon>
        <taxon>Chlorophyceae</taxon>
        <taxon>CS clade</taxon>
        <taxon>Chlamydomonadales</taxon>
        <taxon>Chlamydomonadaceae</taxon>
        <taxon>Chlamydomonas</taxon>
    </lineage>
</organism>
<dbReference type="OrthoDB" id="151517at2759"/>
<gene>
    <name evidence="1" type="ORF">HXX76_015204</name>
</gene>
<comment type="caution">
    <text evidence="1">The sequence shown here is derived from an EMBL/GenBank/DDBJ whole genome shotgun (WGS) entry which is preliminary data.</text>
</comment>